<proteinExistence type="predicted"/>
<dbReference type="Proteomes" id="UP000805193">
    <property type="component" value="Unassembled WGS sequence"/>
</dbReference>
<keyword evidence="2" id="KW-1185">Reference proteome</keyword>
<gene>
    <name evidence="1" type="ORF">HPB47_017099</name>
</gene>
<dbReference type="EMBL" id="JABSTQ010005937">
    <property type="protein sequence ID" value="KAG0438239.1"/>
    <property type="molecule type" value="Genomic_DNA"/>
</dbReference>
<evidence type="ECO:0000313" key="1">
    <source>
        <dbReference type="EMBL" id="KAG0438239.1"/>
    </source>
</evidence>
<comment type="caution">
    <text evidence="1">The sequence shown here is derived from an EMBL/GenBank/DDBJ whole genome shotgun (WGS) entry which is preliminary data.</text>
</comment>
<accession>A0AC60QRL6</accession>
<name>A0AC60QRL6_IXOPE</name>
<evidence type="ECO:0000313" key="2">
    <source>
        <dbReference type="Proteomes" id="UP000805193"/>
    </source>
</evidence>
<sequence length="376" mass="39935">MSAWVLRGAQLSWSSSWPAGYGPDSIYVDVLQRPCVAHGSIGVRGPGARAPGPVSAVERPSERPARSPRGPEMARSLPARKTRRRRAAQREPRRGKTSGHVACRLLGRPYKAARSVPARTVATRRRPDRLRGTRCPRDMSCHRVCLLALGEWPRVGESAPGSAPLRTLALPSGGVRRGSAGDAAAPGCLREFTGTQRGQGTPLSASFLVSALVLATSSSYAASTLGRDVSLVGVPRTRTDEALSAPLPPPSVAQLDRSDNSTGAALEPAAVVNATASDTGGDSGGFSCEGRIFGYYGDPANCSLFHYCEPFADPENNQFVLHAAYLCPNDTVFNQLSLTCAYAHEALPCRRAPEYYYINSHVVPADTAEASQVPDV</sequence>
<organism evidence="1 2">
    <name type="scientific">Ixodes persulcatus</name>
    <name type="common">Taiga tick</name>
    <dbReference type="NCBI Taxonomy" id="34615"/>
    <lineage>
        <taxon>Eukaryota</taxon>
        <taxon>Metazoa</taxon>
        <taxon>Ecdysozoa</taxon>
        <taxon>Arthropoda</taxon>
        <taxon>Chelicerata</taxon>
        <taxon>Arachnida</taxon>
        <taxon>Acari</taxon>
        <taxon>Parasitiformes</taxon>
        <taxon>Ixodida</taxon>
        <taxon>Ixodoidea</taxon>
        <taxon>Ixodidae</taxon>
        <taxon>Ixodinae</taxon>
        <taxon>Ixodes</taxon>
    </lineage>
</organism>
<protein>
    <submittedName>
        <fullName evidence="1">Uncharacterized protein</fullName>
    </submittedName>
</protein>
<reference evidence="1 2" key="1">
    <citation type="journal article" date="2020" name="Cell">
        <title>Large-Scale Comparative Analyses of Tick Genomes Elucidate Their Genetic Diversity and Vector Capacities.</title>
        <authorList>
            <consortium name="Tick Genome and Microbiome Consortium (TIGMIC)"/>
            <person name="Jia N."/>
            <person name="Wang J."/>
            <person name="Shi W."/>
            <person name="Du L."/>
            <person name="Sun Y."/>
            <person name="Zhan W."/>
            <person name="Jiang J.F."/>
            <person name="Wang Q."/>
            <person name="Zhang B."/>
            <person name="Ji P."/>
            <person name="Bell-Sakyi L."/>
            <person name="Cui X.M."/>
            <person name="Yuan T.T."/>
            <person name="Jiang B.G."/>
            <person name="Yang W.F."/>
            <person name="Lam T.T."/>
            <person name="Chang Q.C."/>
            <person name="Ding S.J."/>
            <person name="Wang X.J."/>
            <person name="Zhu J.G."/>
            <person name="Ruan X.D."/>
            <person name="Zhao L."/>
            <person name="Wei J.T."/>
            <person name="Ye R.Z."/>
            <person name="Que T.C."/>
            <person name="Du C.H."/>
            <person name="Zhou Y.H."/>
            <person name="Cheng J.X."/>
            <person name="Dai P.F."/>
            <person name="Guo W.B."/>
            <person name="Han X.H."/>
            <person name="Huang E.J."/>
            <person name="Li L.F."/>
            <person name="Wei W."/>
            <person name="Gao Y.C."/>
            <person name="Liu J.Z."/>
            <person name="Shao H.Z."/>
            <person name="Wang X."/>
            <person name="Wang C.C."/>
            <person name="Yang T.C."/>
            <person name="Huo Q.B."/>
            <person name="Li W."/>
            <person name="Chen H.Y."/>
            <person name="Chen S.E."/>
            <person name="Zhou L.G."/>
            <person name="Ni X.B."/>
            <person name="Tian J.H."/>
            <person name="Sheng Y."/>
            <person name="Liu T."/>
            <person name="Pan Y.S."/>
            <person name="Xia L.Y."/>
            <person name="Li J."/>
            <person name="Zhao F."/>
            <person name="Cao W.C."/>
        </authorList>
    </citation>
    <scope>NUCLEOTIDE SEQUENCE [LARGE SCALE GENOMIC DNA]</scope>
    <source>
        <strain evidence="1">Iper-2018</strain>
    </source>
</reference>